<dbReference type="RefSeq" id="WP_009607124.1">
    <property type="nucleotide sequence ID" value="NZ_CABJBH010000005.1"/>
</dbReference>
<gene>
    <name evidence="1" type="ORF">GMA92_00395</name>
</gene>
<reference evidence="1 2" key="1">
    <citation type="journal article" date="2019" name="Nat. Med.">
        <title>A library of human gut bacterial isolates paired with longitudinal multiomics data enables mechanistic microbiome research.</title>
        <authorList>
            <person name="Poyet M."/>
            <person name="Groussin M."/>
            <person name="Gibbons S.M."/>
            <person name="Avila-Pacheco J."/>
            <person name="Jiang X."/>
            <person name="Kearney S.M."/>
            <person name="Perrotta A.R."/>
            <person name="Berdy B."/>
            <person name="Zhao S."/>
            <person name="Lieberman T.D."/>
            <person name="Swanson P.K."/>
            <person name="Smith M."/>
            <person name="Roesemann S."/>
            <person name="Alexander J.E."/>
            <person name="Rich S.A."/>
            <person name="Livny J."/>
            <person name="Vlamakis H."/>
            <person name="Clish C."/>
            <person name="Bullock K."/>
            <person name="Deik A."/>
            <person name="Scott J."/>
            <person name="Pierce K.A."/>
            <person name="Xavier R.J."/>
            <person name="Alm E.J."/>
        </authorList>
    </citation>
    <scope>NUCLEOTIDE SEQUENCE [LARGE SCALE GENOMIC DNA]</scope>
    <source>
        <strain evidence="1 2">BIOML-A198</strain>
    </source>
</reference>
<organism evidence="1 2">
    <name type="scientific">Turicibacter sanguinis</name>
    <dbReference type="NCBI Taxonomy" id="154288"/>
    <lineage>
        <taxon>Bacteria</taxon>
        <taxon>Bacillati</taxon>
        <taxon>Bacillota</taxon>
        <taxon>Erysipelotrichia</taxon>
        <taxon>Erysipelotrichales</taxon>
        <taxon>Turicibacteraceae</taxon>
        <taxon>Turicibacter</taxon>
    </lineage>
</organism>
<dbReference type="EMBL" id="WMQE01000001">
    <property type="protein sequence ID" value="MTK19897.1"/>
    <property type="molecule type" value="Genomic_DNA"/>
</dbReference>
<name>A0A6A8SHL7_9FIRM</name>
<protein>
    <submittedName>
        <fullName evidence="1">Uncharacterized protein</fullName>
    </submittedName>
</protein>
<sequence length="127" mass="14339">MNEELVKILKMIENKIITAEEGQKLIQAMETAKKKVATVNQSMIGRFLHIDVESLEKGDEEVVEINIPLNVAKSFLKLGFVQNQINEKVGTDVAVDIDEITRLIDLDFVGDLVMVDTKDAKVRIWID</sequence>
<dbReference type="Proteomes" id="UP000487649">
    <property type="component" value="Unassembled WGS sequence"/>
</dbReference>
<comment type="caution">
    <text evidence="1">The sequence shown here is derived from an EMBL/GenBank/DDBJ whole genome shotgun (WGS) entry which is preliminary data.</text>
</comment>
<evidence type="ECO:0000313" key="1">
    <source>
        <dbReference type="EMBL" id="MTK19897.1"/>
    </source>
</evidence>
<accession>A0A6A8SHL7</accession>
<evidence type="ECO:0000313" key="2">
    <source>
        <dbReference type="Proteomes" id="UP000487649"/>
    </source>
</evidence>
<dbReference type="AlphaFoldDB" id="A0A6A8SHL7"/>
<proteinExistence type="predicted"/>